<comment type="caution">
    <text evidence="2">The sequence shown here is derived from an EMBL/GenBank/DDBJ whole genome shotgun (WGS) entry which is preliminary data.</text>
</comment>
<feature type="region of interest" description="Disordered" evidence="1">
    <location>
        <begin position="98"/>
        <end position="123"/>
    </location>
</feature>
<sequence length="157" mass="17004">MQQRTCPRTAPSNGGLQFVESLDRSIKLRKIVPVEKEAGGAGSHGIEAPDDGGPFELTNQSVSDQIQVKPWNPPILANDKLFPKLSLDNFPGHNLGAHFPGRKIGTEDGNSQGRHESVLLDPLGHPLSPSDEFPIIKQILGLVTTPVKKQDFEKEAA</sequence>
<protein>
    <submittedName>
        <fullName evidence="2">Uncharacterized protein</fullName>
    </submittedName>
</protein>
<dbReference type="AlphaFoldDB" id="A0A9D5HWM4"/>
<organism evidence="2">
    <name type="scientific">Cryptosporidium canis</name>
    <dbReference type="NCBI Taxonomy" id="195482"/>
    <lineage>
        <taxon>Eukaryota</taxon>
        <taxon>Sar</taxon>
        <taxon>Alveolata</taxon>
        <taxon>Apicomplexa</taxon>
        <taxon>Conoidasida</taxon>
        <taxon>Coccidia</taxon>
        <taxon>Eucoccidiorida</taxon>
        <taxon>Eimeriorina</taxon>
        <taxon>Cryptosporidiidae</taxon>
        <taxon>Cryptosporidium</taxon>
    </lineage>
</organism>
<dbReference type="EMBL" id="JAPCXC010000084">
    <property type="protein sequence ID" value="KAJ1606060.1"/>
    <property type="molecule type" value="Genomic_DNA"/>
</dbReference>
<name>A0A9D5HWM4_9CRYT</name>
<dbReference type="OrthoDB" id="10309081at2759"/>
<proteinExistence type="predicted"/>
<accession>A0A9D5HWM4</accession>
<feature type="region of interest" description="Disordered" evidence="1">
    <location>
        <begin position="36"/>
        <end position="58"/>
    </location>
</feature>
<reference evidence="2" key="1">
    <citation type="submission" date="2022-10" db="EMBL/GenBank/DDBJ databases">
        <title>Adaptive evolution leads to modifications in subtelomeric GC content in a zoonotic Cryptosporidium species.</title>
        <authorList>
            <person name="Li J."/>
            <person name="Feng Y."/>
            <person name="Xiao L."/>
        </authorList>
    </citation>
    <scope>NUCLEOTIDE SEQUENCE</scope>
    <source>
        <strain evidence="2">33844</strain>
    </source>
</reference>
<gene>
    <name evidence="2" type="ORF">OJ253_2888</name>
</gene>
<evidence type="ECO:0000256" key="1">
    <source>
        <dbReference type="SAM" id="MobiDB-lite"/>
    </source>
</evidence>
<dbReference type="Proteomes" id="UP001067231">
    <property type="component" value="Unassembled WGS sequence"/>
</dbReference>
<evidence type="ECO:0000313" key="2">
    <source>
        <dbReference type="EMBL" id="KAJ1606060.1"/>
    </source>
</evidence>